<comment type="caution">
    <text evidence="3">The sequence shown here is derived from an EMBL/GenBank/DDBJ whole genome shotgun (WGS) entry which is preliminary data.</text>
</comment>
<dbReference type="EMBL" id="JAPXFL010000004">
    <property type="protein sequence ID" value="KAK9507825.1"/>
    <property type="molecule type" value="Genomic_DNA"/>
</dbReference>
<dbReference type="Proteomes" id="UP001461498">
    <property type="component" value="Unassembled WGS sequence"/>
</dbReference>
<evidence type="ECO:0000313" key="4">
    <source>
        <dbReference type="Proteomes" id="UP001461498"/>
    </source>
</evidence>
<feature type="signal peptide" evidence="2">
    <location>
        <begin position="1"/>
        <end position="16"/>
    </location>
</feature>
<sequence>MFSVLIVLLSPCLTFGHHIPFSFTPNTVYDVPYPAANVPATFYVPFHHPLGKQAVSSGHLEDGYHHGENVYNDYADNVKGRHIIKDKEEVTNRGVHGVTGDHLLLKDDISKHGYSANNAVGSYNKGKAGHHGEENKYDVSAKGGFGDSGSYGHRKGHKASGFHKSYQKSETGKDTSYIDENHDLAEKKYGQEFGDRFDKKKWDAFSGLENDGQYGRSAVHKVAAEDGVKSAGLYHVNRDKAGHGTYIKNRDLLYDDAHRENARRKHFGDGYSNEHKGHNGAFYNDYLL</sequence>
<feature type="region of interest" description="Disordered" evidence="1">
    <location>
        <begin position="154"/>
        <end position="175"/>
    </location>
</feature>
<name>A0AAW1DHB3_9HEMI</name>
<reference evidence="3 4" key="1">
    <citation type="submission" date="2022-12" db="EMBL/GenBank/DDBJ databases">
        <title>Chromosome-level genome assembly of true bugs.</title>
        <authorList>
            <person name="Ma L."/>
            <person name="Li H."/>
        </authorList>
    </citation>
    <scope>NUCLEOTIDE SEQUENCE [LARGE SCALE GENOMIC DNA]</scope>
    <source>
        <strain evidence="3">Lab_2022b</strain>
    </source>
</reference>
<dbReference type="AlphaFoldDB" id="A0AAW1DHB3"/>
<feature type="chain" id="PRO_5043340239" evidence="2">
    <location>
        <begin position="17"/>
        <end position="288"/>
    </location>
</feature>
<keyword evidence="4" id="KW-1185">Reference proteome</keyword>
<proteinExistence type="predicted"/>
<keyword evidence="2" id="KW-0732">Signal</keyword>
<organism evidence="3 4">
    <name type="scientific">Rhynocoris fuscipes</name>
    <dbReference type="NCBI Taxonomy" id="488301"/>
    <lineage>
        <taxon>Eukaryota</taxon>
        <taxon>Metazoa</taxon>
        <taxon>Ecdysozoa</taxon>
        <taxon>Arthropoda</taxon>
        <taxon>Hexapoda</taxon>
        <taxon>Insecta</taxon>
        <taxon>Pterygota</taxon>
        <taxon>Neoptera</taxon>
        <taxon>Paraneoptera</taxon>
        <taxon>Hemiptera</taxon>
        <taxon>Heteroptera</taxon>
        <taxon>Panheteroptera</taxon>
        <taxon>Cimicomorpha</taxon>
        <taxon>Reduviidae</taxon>
        <taxon>Harpactorinae</taxon>
        <taxon>Harpactorini</taxon>
        <taxon>Rhynocoris</taxon>
    </lineage>
</organism>
<protein>
    <submittedName>
        <fullName evidence="3">Uncharacterized protein</fullName>
    </submittedName>
</protein>
<evidence type="ECO:0000313" key="3">
    <source>
        <dbReference type="EMBL" id="KAK9507825.1"/>
    </source>
</evidence>
<evidence type="ECO:0000256" key="1">
    <source>
        <dbReference type="SAM" id="MobiDB-lite"/>
    </source>
</evidence>
<evidence type="ECO:0000256" key="2">
    <source>
        <dbReference type="SAM" id="SignalP"/>
    </source>
</evidence>
<gene>
    <name evidence="3" type="ORF">O3M35_007599</name>
</gene>
<accession>A0AAW1DHB3</accession>